<dbReference type="InterPro" id="IPR011055">
    <property type="entry name" value="Dup_hybrid_motif"/>
</dbReference>
<organism evidence="2 3">
    <name type="scientific">Sporomusa termitida</name>
    <dbReference type="NCBI Taxonomy" id="2377"/>
    <lineage>
        <taxon>Bacteria</taxon>
        <taxon>Bacillati</taxon>
        <taxon>Bacillota</taxon>
        <taxon>Negativicutes</taxon>
        <taxon>Selenomonadales</taxon>
        <taxon>Sporomusaceae</taxon>
        <taxon>Sporomusa</taxon>
    </lineage>
</organism>
<dbReference type="Proteomes" id="UP000320776">
    <property type="component" value="Chromosome"/>
</dbReference>
<dbReference type="PANTHER" id="PTHR21666">
    <property type="entry name" value="PEPTIDASE-RELATED"/>
    <property type="match status" value="1"/>
</dbReference>
<dbReference type="PANTHER" id="PTHR21666:SF270">
    <property type="entry name" value="MUREIN HYDROLASE ACTIVATOR ENVC"/>
    <property type="match status" value="1"/>
</dbReference>
<dbReference type="EMBL" id="CP036259">
    <property type="protein sequence ID" value="QDR80130.1"/>
    <property type="molecule type" value="Genomic_DNA"/>
</dbReference>
<keyword evidence="3" id="KW-1185">Reference proteome</keyword>
<evidence type="ECO:0000259" key="1">
    <source>
        <dbReference type="Pfam" id="PF01551"/>
    </source>
</evidence>
<gene>
    <name evidence="2" type="ORF">SPTER_14450</name>
</gene>
<proteinExistence type="predicted"/>
<reference evidence="2 3" key="1">
    <citation type="submission" date="2019-02" db="EMBL/GenBank/DDBJ databases">
        <title>Closed genome of Sporomusa termitida DSM 4440.</title>
        <authorList>
            <person name="Poehlein A."/>
            <person name="Daniel R."/>
        </authorList>
    </citation>
    <scope>NUCLEOTIDE SEQUENCE [LARGE SCALE GENOMIC DNA]</scope>
    <source>
        <strain evidence="2 3">DSM 4440</strain>
    </source>
</reference>
<dbReference type="AlphaFoldDB" id="A0A517DRZ8"/>
<accession>A0A517DRZ8</accession>
<dbReference type="Pfam" id="PF01551">
    <property type="entry name" value="Peptidase_M23"/>
    <property type="match status" value="1"/>
</dbReference>
<dbReference type="OrthoDB" id="9809488at2"/>
<protein>
    <submittedName>
        <fullName evidence="2">Peptidase family M23</fullName>
    </submittedName>
</protein>
<dbReference type="InterPro" id="IPR016047">
    <property type="entry name" value="M23ase_b-sheet_dom"/>
</dbReference>
<dbReference type="SUPFAM" id="SSF51261">
    <property type="entry name" value="Duplicated hybrid motif"/>
    <property type="match status" value="1"/>
</dbReference>
<dbReference type="Gene3D" id="2.70.70.10">
    <property type="entry name" value="Glucose Permease (Domain IIA)"/>
    <property type="match status" value="1"/>
</dbReference>
<sequence length="252" mass="28231">MTTRLWNRLKNRWQLSRRSRNNEKNWQLYYEDTPDYTWLKKTVAALALFVMIYGAHVSDTRIGQEVTGAVRKLLTTQTDFVYYSVKTIDYINSYWPNAIQLSEIPVLKQVQATVSRPADPLMYMTKPVDGQVMSGYGWQTNPELQKDLLREGIDIAAPAGSSVHAAAAGRVKIVTDSTQFGKILIIDHGQEVETFYGHLADVLVKDGDLVSQGQVVGRVGKTGAAAPVLYFELRENGKAIDPLPRIKGETVK</sequence>
<dbReference type="KEGG" id="sted:SPTER_14450"/>
<dbReference type="GO" id="GO:0004222">
    <property type="term" value="F:metalloendopeptidase activity"/>
    <property type="evidence" value="ECO:0007669"/>
    <property type="project" value="TreeGrafter"/>
</dbReference>
<dbReference type="CDD" id="cd12797">
    <property type="entry name" value="M23_peptidase"/>
    <property type="match status" value="1"/>
</dbReference>
<dbReference type="RefSeq" id="WP_144349692.1">
    <property type="nucleotide sequence ID" value="NZ_CP036259.1"/>
</dbReference>
<evidence type="ECO:0000313" key="2">
    <source>
        <dbReference type="EMBL" id="QDR80130.1"/>
    </source>
</evidence>
<feature type="domain" description="M23ase beta-sheet core" evidence="1">
    <location>
        <begin position="151"/>
        <end position="242"/>
    </location>
</feature>
<dbReference type="InterPro" id="IPR050570">
    <property type="entry name" value="Cell_wall_metabolism_enzyme"/>
</dbReference>
<name>A0A517DRZ8_9FIRM</name>
<evidence type="ECO:0000313" key="3">
    <source>
        <dbReference type="Proteomes" id="UP000320776"/>
    </source>
</evidence>